<keyword evidence="10 18" id="KW-0812">Transmembrane</keyword>
<keyword evidence="13" id="KW-0067">ATP-binding</keyword>
<evidence type="ECO:0000256" key="17">
    <source>
        <dbReference type="ARBA" id="ARBA00025207"/>
    </source>
</evidence>
<dbReference type="CDD" id="cd00130">
    <property type="entry name" value="PAS"/>
    <property type="match status" value="1"/>
</dbReference>
<evidence type="ECO:0000313" key="22">
    <source>
        <dbReference type="Proteomes" id="UP001595556"/>
    </source>
</evidence>
<dbReference type="InterPro" id="IPR036890">
    <property type="entry name" value="HATPase_C_sf"/>
</dbReference>
<dbReference type="PRINTS" id="PR00344">
    <property type="entry name" value="BCTRLSENSOR"/>
</dbReference>
<dbReference type="EMBL" id="JBHRTI010000003">
    <property type="protein sequence ID" value="MFC3146367.1"/>
    <property type="molecule type" value="Genomic_DNA"/>
</dbReference>
<dbReference type="PANTHER" id="PTHR45453:SF1">
    <property type="entry name" value="PHOSPHATE REGULON SENSOR PROTEIN PHOR"/>
    <property type="match status" value="1"/>
</dbReference>
<evidence type="ECO:0000256" key="6">
    <source>
        <dbReference type="ARBA" id="ARBA00022475"/>
    </source>
</evidence>
<evidence type="ECO:0000256" key="4">
    <source>
        <dbReference type="ARBA" id="ARBA00019665"/>
    </source>
</evidence>
<evidence type="ECO:0000256" key="5">
    <source>
        <dbReference type="ARBA" id="ARBA00022448"/>
    </source>
</evidence>
<dbReference type="PROSITE" id="PS50109">
    <property type="entry name" value="HIS_KIN"/>
    <property type="match status" value="1"/>
</dbReference>
<dbReference type="Gene3D" id="3.30.565.10">
    <property type="entry name" value="Histidine kinase-like ATPase, C-terminal domain"/>
    <property type="match status" value="1"/>
</dbReference>
<dbReference type="RefSeq" id="WP_377300639.1">
    <property type="nucleotide sequence ID" value="NZ_CP180191.1"/>
</dbReference>
<reference evidence="22" key="1">
    <citation type="journal article" date="2019" name="Int. J. Syst. Evol. Microbiol.">
        <title>The Global Catalogue of Microorganisms (GCM) 10K type strain sequencing project: providing services to taxonomists for standard genome sequencing and annotation.</title>
        <authorList>
            <consortium name="The Broad Institute Genomics Platform"/>
            <consortium name="The Broad Institute Genome Sequencing Center for Infectious Disease"/>
            <person name="Wu L."/>
            <person name="Ma J."/>
        </authorList>
    </citation>
    <scope>NUCLEOTIDE SEQUENCE [LARGE SCALE GENOMIC DNA]</scope>
    <source>
        <strain evidence="22">KCTC 52168</strain>
    </source>
</reference>
<evidence type="ECO:0000256" key="8">
    <source>
        <dbReference type="ARBA" id="ARBA00022592"/>
    </source>
</evidence>
<keyword evidence="14 18" id="KW-1133">Transmembrane helix</keyword>
<dbReference type="SMART" id="SM00091">
    <property type="entry name" value="PAS"/>
    <property type="match status" value="1"/>
</dbReference>
<comment type="subcellular location">
    <subcellularLocation>
        <location evidence="2">Cell membrane</location>
    </subcellularLocation>
</comment>
<name>A0ABV7H4X2_9BURK</name>
<dbReference type="Proteomes" id="UP001595556">
    <property type="component" value="Unassembled WGS sequence"/>
</dbReference>
<dbReference type="InterPro" id="IPR003594">
    <property type="entry name" value="HATPase_dom"/>
</dbReference>
<dbReference type="InterPro" id="IPR050351">
    <property type="entry name" value="BphY/WalK/GraS-like"/>
</dbReference>
<sequence length="446" mass="49220">MLPITFRRFMRPVLFKLALIAIIAFVVGEVWGARLGWMTASALLLLYVIGFVVAIYRTIRWLEASQRRDAVDAPVGEWNSIAAVLYKARKTEAAYRAELDRSVTQLREVLERMPDGVVIVDASMLIQWLNPMAEQHLGLTARKDVGLRLTNLVREPAFIDALTSSGDSVASVPVSLKSGRVVVLQTIPFSPTQTLIVTRDVSEADRLDTMRRDFIANVSHELRTPLTVLSGFLELASPAVPMSAQHLELMRTEAVRMQRLIDDLLTLSRLESTAAPSQEERVALAPLVQRAVDLARALSAGRHEIRIEPMPADLRGAEREIESALTNLVTNAVRYTPTGGRIVVGAALDTEGIALVVTDNGVGVAAEHIPRLTERFYRVDKSRSRDTGGTGLGLAIVKHVMLRHQGRLDVSSTLGEGSSFSLWFPRQRVVLREPHTEPEPEPLVVS</sequence>
<dbReference type="PANTHER" id="PTHR45453">
    <property type="entry name" value="PHOSPHATE REGULON SENSOR PROTEIN PHOR"/>
    <property type="match status" value="1"/>
</dbReference>
<keyword evidence="16 18" id="KW-0472">Membrane</keyword>
<dbReference type="InterPro" id="IPR004358">
    <property type="entry name" value="Sig_transdc_His_kin-like_C"/>
</dbReference>
<evidence type="ECO:0000256" key="10">
    <source>
        <dbReference type="ARBA" id="ARBA00022692"/>
    </source>
</evidence>
<evidence type="ECO:0000256" key="18">
    <source>
        <dbReference type="SAM" id="Phobius"/>
    </source>
</evidence>
<dbReference type="InterPro" id="IPR003661">
    <property type="entry name" value="HisK_dim/P_dom"/>
</dbReference>
<dbReference type="EC" id="2.7.13.3" evidence="3"/>
<gene>
    <name evidence="21" type="primary">phoR</name>
    <name evidence="21" type="ORF">ACFOEN_01780</name>
</gene>
<evidence type="ECO:0000256" key="7">
    <source>
        <dbReference type="ARBA" id="ARBA00022553"/>
    </source>
</evidence>
<keyword evidence="9 21" id="KW-0808">Transferase</keyword>
<feature type="transmembrane region" description="Helical" evidence="18">
    <location>
        <begin position="42"/>
        <end position="59"/>
    </location>
</feature>
<evidence type="ECO:0000256" key="2">
    <source>
        <dbReference type="ARBA" id="ARBA00004236"/>
    </source>
</evidence>
<keyword evidence="5" id="KW-0813">Transport</keyword>
<dbReference type="Gene3D" id="1.10.287.130">
    <property type="match status" value="1"/>
</dbReference>
<protein>
    <recommendedName>
        <fullName evidence="4">Phosphate regulon sensor protein PhoR</fullName>
        <ecNumber evidence="3">2.7.13.3</ecNumber>
    </recommendedName>
</protein>
<dbReference type="SMART" id="SM00388">
    <property type="entry name" value="HisKA"/>
    <property type="match status" value="1"/>
</dbReference>
<evidence type="ECO:0000256" key="9">
    <source>
        <dbReference type="ARBA" id="ARBA00022679"/>
    </source>
</evidence>
<evidence type="ECO:0000256" key="16">
    <source>
        <dbReference type="ARBA" id="ARBA00023136"/>
    </source>
</evidence>
<comment type="caution">
    <text evidence="21">The sequence shown here is derived from an EMBL/GenBank/DDBJ whole genome shotgun (WGS) entry which is preliminary data.</text>
</comment>
<evidence type="ECO:0000256" key="14">
    <source>
        <dbReference type="ARBA" id="ARBA00022989"/>
    </source>
</evidence>
<proteinExistence type="predicted"/>
<evidence type="ECO:0000256" key="11">
    <source>
        <dbReference type="ARBA" id="ARBA00022741"/>
    </source>
</evidence>
<dbReference type="PROSITE" id="PS50112">
    <property type="entry name" value="PAS"/>
    <property type="match status" value="1"/>
</dbReference>
<feature type="domain" description="Histidine kinase" evidence="19">
    <location>
        <begin position="217"/>
        <end position="428"/>
    </location>
</feature>
<dbReference type="InterPro" id="IPR000014">
    <property type="entry name" value="PAS"/>
</dbReference>
<dbReference type="InterPro" id="IPR036097">
    <property type="entry name" value="HisK_dim/P_sf"/>
</dbReference>
<keyword evidence="7" id="KW-0597">Phosphoprotein</keyword>
<dbReference type="NCBIfam" id="TIGR02966">
    <property type="entry name" value="phoR_proteo"/>
    <property type="match status" value="1"/>
</dbReference>
<evidence type="ECO:0000256" key="13">
    <source>
        <dbReference type="ARBA" id="ARBA00022840"/>
    </source>
</evidence>
<evidence type="ECO:0000256" key="1">
    <source>
        <dbReference type="ARBA" id="ARBA00000085"/>
    </source>
</evidence>
<dbReference type="SUPFAM" id="SSF55874">
    <property type="entry name" value="ATPase domain of HSP90 chaperone/DNA topoisomerase II/histidine kinase"/>
    <property type="match status" value="1"/>
</dbReference>
<evidence type="ECO:0000256" key="15">
    <source>
        <dbReference type="ARBA" id="ARBA00023012"/>
    </source>
</evidence>
<evidence type="ECO:0000259" key="20">
    <source>
        <dbReference type="PROSITE" id="PS50112"/>
    </source>
</evidence>
<keyword evidence="22" id="KW-1185">Reference proteome</keyword>
<dbReference type="GO" id="GO:0004673">
    <property type="term" value="F:protein histidine kinase activity"/>
    <property type="evidence" value="ECO:0007669"/>
    <property type="project" value="UniProtKB-EC"/>
</dbReference>
<keyword evidence="12 21" id="KW-0418">Kinase</keyword>
<keyword evidence="11" id="KW-0547">Nucleotide-binding</keyword>
<feature type="domain" description="PAS" evidence="20">
    <location>
        <begin position="102"/>
        <end position="146"/>
    </location>
</feature>
<dbReference type="SMART" id="SM00387">
    <property type="entry name" value="HATPase_c"/>
    <property type="match status" value="1"/>
</dbReference>
<keyword evidence="15" id="KW-0902">Two-component regulatory system</keyword>
<dbReference type="Gene3D" id="3.30.450.20">
    <property type="entry name" value="PAS domain"/>
    <property type="match status" value="1"/>
</dbReference>
<keyword evidence="8" id="KW-0592">Phosphate transport</keyword>
<organism evidence="21 22">
    <name type="scientific">Piscinibacterium candidicorallinum</name>
    <dbReference type="NCBI Taxonomy" id="1793872"/>
    <lineage>
        <taxon>Bacteria</taxon>
        <taxon>Pseudomonadati</taxon>
        <taxon>Pseudomonadota</taxon>
        <taxon>Betaproteobacteria</taxon>
        <taxon>Burkholderiales</taxon>
        <taxon>Piscinibacterium</taxon>
    </lineage>
</organism>
<dbReference type="Pfam" id="PF02518">
    <property type="entry name" value="HATPase_c"/>
    <property type="match status" value="1"/>
</dbReference>
<dbReference type="InterPro" id="IPR035965">
    <property type="entry name" value="PAS-like_dom_sf"/>
</dbReference>
<dbReference type="SUPFAM" id="SSF55785">
    <property type="entry name" value="PYP-like sensor domain (PAS domain)"/>
    <property type="match status" value="1"/>
</dbReference>
<keyword evidence="6" id="KW-1003">Cell membrane</keyword>
<dbReference type="InterPro" id="IPR014310">
    <property type="entry name" value="Sig_transdc_His_kinase_PhoR"/>
</dbReference>
<evidence type="ECO:0000313" key="21">
    <source>
        <dbReference type="EMBL" id="MFC3146367.1"/>
    </source>
</evidence>
<evidence type="ECO:0000256" key="12">
    <source>
        <dbReference type="ARBA" id="ARBA00022777"/>
    </source>
</evidence>
<evidence type="ECO:0000259" key="19">
    <source>
        <dbReference type="PROSITE" id="PS50109"/>
    </source>
</evidence>
<dbReference type="Pfam" id="PF13188">
    <property type="entry name" value="PAS_8"/>
    <property type="match status" value="1"/>
</dbReference>
<comment type="function">
    <text evidence="17">Member of the two-component regulatory system PhoR/PhoB involved in the phosphate regulon genes expression. PhoR may function as a membrane-associated protein kinase that phosphorylates PhoB in response to environmental signals.</text>
</comment>
<dbReference type="Pfam" id="PF00512">
    <property type="entry name" value="HisKA"/>
    <property type="match status" value="1"/>
</dbReference>
<accession>A0ABV7H4X2</accession>
<dbReference type="InterPro" id="IPR005467">
    <property type="entry name" value="His_kinase_dom"/>
</dbReference>
<dbReference type="CDD" id="cd00082">
    <property type="entry name" value="HisKA"/>
    <property type="match status" value="1"/>
</dbReference>
<evidence type="ECO:0000256" key="3">
    <source>
        <dbReference type="ARBA" id="ARBA00012438"/>
    </source>
</evidence>
<dbReference type="SUPFAM" id="SSF47384">
    <property type="entry name" value="Homodimeric domain of signal transducing histidine kinase"/>
    <property type="match status" value="1"/>
</dbReference>
<comment type="catalytic activity">
    <reaction evidence="1">
        <text>ATP + protein L-histidine = ADP + protein N-phospho-L-histidine.</text>
        <dbReference type="EC" id="2.7.13.3"/>
    </reaction>
</comment>